<evidence type="ECO:0000256" key="3">
    <source>
        <dbReference type="RuleBase" id="RU000363"/>
    </source>
</evidence>
<comment type="similarity">
    <text evidence="1 3">Belongs to the short-chain dehydrogenases/reductases (SDR) family.</text>
</comment>
<reference evidence="5" key="1">
    <citation type="journal article" date="2015" name="Genome">
        <title>Whole Genome Sequence of the Non-Microcystin-Producing Microcystis aeruginosa Strain NIES-44.</title>
        <authorList>
            <person name="Okano K."/>
            <person name="Miyata N."/>
            <person name="Ozaki Y."/>
        </authorList>
    </citation>
    <scope>NUCLEOTIDE SEQUENCE [LARGE SCALE GENOMIC DNA]</scope>
    <source>
        <strain evidence="5">NIES-44</strain>
    </source>
</reference>
<dbReference type="Pfam" id="PF00106">
    <property type="entry name" value="adh_short"/>
    <property type="match status" value="1"/>
</dbReference>
<dbReference type="EMBL" id="BBPA01000015">
    <property type="protein sequence ID" value="GAL91886.1"/>
    <property type="molecule type" value="Genomic_DNA"/>
</dbReference>
<dbReference type="PIRSF" id="PIRSF000126">
    <property type="entry name" value="11-beta-HSD1"/>
    <property type="match status" value="1"/>
</dbReference>
<organism evidence="4 5">
    <name type="scientific">Microcystis aeruginosa NIES-44</name>
    <dbReference type="NCBI Taxonomy" id="449439"/>
    <lineage>
        <taxon>Bacteria</taxon>
        <taxon>Bacillati</taxon>
        <taxon>Cyanobacteriota</taxon>
        <taxon>Cyanophyceae</taxon>
        <taxon>Oscillatoriophycideae</taxon>
        <taxon>Chroococcales</taxon>
        <taxon>Microcystaceae</taxon>
        <taxon>Microcystis</taxon>
    </lineage>
</organism>
<sequence>MKTALITGASTGIGVVFARQLAQRQMELILVARSRDKLEQLAAELEEQYGVKVTVIVQDLTVAGAGKLVYDTVNQKGINVDLLVNNAGFGDYGAFSEQDLARQLEMIQLNNLVLVELSHYFLRPMLAGAGGAIINVASIAGFQPLPYLSVYAATKAFVLSFSESLWAENKDKGVKILALCPGPTESNFFEVARFPSAFMGKNGRLDSAEVVVQEALTALANKRPNVVAGKFANKIIVNLPRFLPRSWIVSLIEKQFKL</sequence>
<gene>
    <name evidence="4" type="ORF">N44_00174</name>
</gene>
<comment type="caution">
    <text evidence="4">The sequence shown here is derived from an EMBL/GenBank/DDBJ whole genome shotgun (WGS) entry which is preliminary data.</text>
</comment>
<dbReference type="InterPro" id="IPR002347">
    <property type="entry name" value="SDR_fam"/>
</dbReference>
<dbReference type="PRINTS" id="PR00081">
    <property type="entry name" value="GDHRDH"/>
</dbReference>
<evidence type="ECO:0000313" key="5">
    <source>
        <dbReference type="Proteomes" id="UP000030321"/>
    </source>
</evidence>
<dbReference type="Proteomes" id="UP000030321">
    <property type="component" value="Unassembled WGS sequence"/>
</dbReference>
<keyword evidence="2" id="KW-0560">Oxidoreductase</keyword>
<dbReference type="InterPro" id="IPR036291">
    <property type="entry name" value="NAD(P)-bd_dom_sf"/>
</dbReference>
<proteinExistence type="inferred from homology"/>
<protein>
    <submittedName>
        <fullName evidence="4">Short-chain dehydrogenase/reductase SDR</fullName>
    </submittedName>
</protein>
<dbReference type="PANTHER" id="PTHR42901:SF1">
    <property type="entry name" value="ALCOHOL DEHYDROGENASE"/>
    <property type="match status" value="1"/>
</dbReference>
<dbReference type="SUPFAM" id="SSF51735">
    <property type="entry name" value="NAD(P)-binding Rossmann-fold domains"/>
    <property type="match status" value="1"/>
</dbReference>
<evidence type="ECO:0000256" key="2">
    <source>
        <dbReference type="ARBA" id="ARBA00023002"/>
    </source>
</evidence>
<dbReference type="PANTHER" id="PTHR42901">
    <property type="entry name" value="ALCOHOL DEHYDROGENASE"/>
    <property type="match status" value="1"/>
</dbReference>
<evidence type="ECO:0000256" key="1">
    <source>
        <dbReference type="ARBA" id="ARBA00006484"/>
    </source>
</evidence>
<dbReference type="GO" id="GO:0016491">
    <property type="term" value="F:oxidoreductase activity"/>
    <property type="evidence" value="ECO:0007669"/>
    <property type="project" value="UniProtKB-KW"/>
</dbReference>
<name>A0A0A1VRH8_MICAE</name>
<dbReference type="PRINTS" id="PR00080">
    <property type="entry name" value="SDRFAMILY"/>
</dbReference>
<accession>A0A0A1VRH8</accession>
<dbReference type="AlphaFoldDB" id="A0A0A1VRH8"/>
<dbReference type="Gene3D" id="3.40.50.720">
    <property type="entry name" value="NAD(P)-binding Rossmann-like Domain"/>
    <property type="match status" value="1"/>
</dbReference>
<dbReference type="RefSeq" id="WP_045357336.1">
    <property type="nucleotide sequence ID" value="NZ_BBPA01000015.1"/>
</dbReference>
<evidence type="ECO:0000313" key="4">
    <source>
        <dbReference type="EMBL" id="GAL91886.1"/>
    </source>
</evidence>